<evidence type="ECO:0000313" key="2">
    <source>
        <dbReference type="Proteomes" id="UP000287033"/>
    </source>
</evidence>
<comment type="caution">
    <text evidence="1">The sequence shown here is derived from an EMBL/GenBank/DDBJ whole genome shotgun (WGS) entry which is preliminary data.</text>
</comment>
<organism evidence="1 2">
    <name type="scientific">Chiloscyllium punctatum</name>
    <name type="common">Brownbanded bambooshark</name>
    <name type="synonym">Hemiscyllium punctatum</name>
    <dbReference type="NCBI Taxonomy" id="137246"/>
    <lineage>
        <taxon>Eukaryota</taxon>
        <taxon>Metazoa</taxon>
        <taxon>Chordata</taxon>
        <taxon>Craniata</taxon>
        <taxon>Vertebrata</taxon>
        <taxon>Chondrichthyes</taxon>
        <taxon>Elasmobranchii</taxon>
        <taxon>Galeomorphii</taxon>
        <taxon>Galeoidea</taxon>
        <taxon>Orectolobiformes</taxon>
        <taxon>Hemiscylliidae</taxon>
        <taxon>Chiloscyllium</taxon>
    </lineage>
</organism>
<sequence length="95" mass="10838">MKWTDRVTNNEVLARAQIPNLFTLLRQCCFRWLGRVHCMSVGRIPKDLEYGELASGKRAQGQSHLRFRDVCKRTSRGGRTLQAIALAGDWGYTEA</sequence>
<dbReference type="EMBL" id="BEZZ01000149">
    <property type="protein sequence ID" value="GCC27078.1"/>
    <property type="molecule type" value="Genomic_DNA"/>
</dbReference>
<accession>A0A401S9J9</accession>
<dbReference type="Proteomes" id="UP000287033">
    <property type="component" value="Unassembled WGS sequence"/>
</dbReference>
<evidence type="ECO:0000313" key="1">
    <source>
        <dbReference type="EMBL" id="GCC27078.1"/>
    </source>
</evidence>
<gene>
    <name evidence="1" type="ORF">chiPu_0005499</name>
</gene>
<dbReference type="OMA" id="IKQHTER"/>
<reference evidence="1 2" key="1">
    <citation type="journal article" date="2018" name="Nat. Ecol. Evol.">
        <title>Shark genomes provide insights into elasmobranch evolution and the origin of vertebrates.</title>
        <authorList>
            <person name="Hara Y"/>
            <person name="Yamaguchi K"/>
            <person name="Onimaru K"/>
            <person name="Kadota M"/>
            <person name="Koyanagi M"/>
            <person name="Keeley SD"/>
            <person name="Tatsumi K"/>
            <person name="Tanaka K"/>
            <person name="Motone F"/>
            <person name="Kageyama Y"/>
            <person name="Nozu R"/>
            <person name="Adachi N"/>
            <person name="Nishimura O"/>
            <person name="Nakagawa R"/>
            <person name="Tanegashima C"/>
            <person name="Kiyatake I"/>
            <person name="Matsumoto R"/>
            <person name="Murakumo K"/>
            <person name="Nishida K"/>
            <person name="Terakita A"/>
            <person name="Kuratani S"/>
            <person name="Sato K"/>
            <person name="Hyodo S Kuraku.S."/>
        </authorList>
    </citation>
    <scope>NUCLEOTIDE SEQUENCE [LARGE SCALE GENOMIC DNA]</scope>
</reference>
<dbReference type="AlphaFoldDB" id="A0A401S9J9"/>
<proteinExistence type="predicted"/>
<keyword evidence="2" id="KW-1185">Reference proteome</keyword>
<name>A0A401S9J9_CHIPU</name>
<dbReference type="STRING" id="137246.A0A401S9J9"/>
<dbReference type="OrthoDB" id="410381at2759"/>
<protein>
    <submittedName>
        <fullName evidence="1">Uncharacterized protein</fullName>
    </submittedName>
</protein>